<evidence type="ECO:0008006" key="5">
    <source>
        <dbReference type="Google" id="ProtNLM"/>
    </source>
</evidence>
<sequence>MIQVFCDQRGAGKTKKLIQMANEKAIDNKGHIVFIDDDRRAMFELHRNVRFISTSDFNFKNDYKSFYGFLCGMLSSNYDIDTIYIDGLFNIVNLDNEDAALLFFELEKLEEEYSLDIYMNVNEENDIPECMRKYTGLLCV</sequence>
<protein>
    <recommendedName>
        <fullName evidence="5">Twitching motility protein PilT</fullName>
    </recommendedName>
</protein>
<evidence type="ECO:0000313" key="1">
    <source>
        <dbReference type="EMBL" id="BDR82114.1"/>
    </source>
</evidence>
<dbReference type="AlphaFoldDB" id="A0A4Q0VC41"/>
<dbReference type="Proteomes" id="UP000290921">
    <property type="component" value="Unassembled WGS sequence"/>
</dbReference>
<dbReference type="EMBL" id="AP026818">
    <property type="protein sequence ID" value="BDR82114.1"/>
    <property type="molecule type" value="Genomic_DNA"/>
</dbReference>
<dbReference type="Proteomes" id="UP001321763">
    <property type="component" value="Chromosome"/>
</dbReference>
<reference evidence="1 4" key="2">
    <citation type="submission" date="2022-09" db="EMBL/GenBank/DDBJ databases">
        <title>complete genome sequences of Clostridium tetani str. KHSU-234311-028 isolated from soil.</title>
        <authorList>
            <person name="Sekizuka T."/>
            <person name="Shitada C."/>
            <person name="Takahashi M."/>
            <person name="Kuroda M."/>
        </authorList>
    </citation>
    <scope>NUCLEOTIDE SEQUENCE [LARGE SCALE GENOMIC DNA]</scope>
    <source>
        <strain evidence="1 4">KHSU-234311-028</strain>
    </source>
</reference>
<dbReference type="RefSeq" id="WP_035141347.1">
    <property type="nucleotide sequence ID" value="NZ_AP026804.1"/>
</dbReference>
<organism evidence="2 3">
    <name type="scientific">Clostridium tetani</name>
    <dbReference type="NCBI Taxonomy" id="1513"/>
    <lineage>
        <taxon>Bacteria</taxon>
        <taxon>Bacillati</taxon>
        <taxon>Bacillota</taxon>
        <taxon>Clostridia</taxon>
        <taxon>Eubacteriales</taxon>
        <taxon>Clostridiaceae</taxon>
        <taxon>Clostridium</taxon>
    </lineage>
</organism>
<evidence type="ECO:0000313" key="4">
    <source>
        <dbReference type="Proteomes" id="UP001321763"/>
    </source>
</evidence>
<dbReference type="EMBL" id="QMAP01000007">
    <property type="protein sequence ID" value="RXI48280.1"/>
    <property type="molecule type" value="Genomic_DNA"/>
</dbReference>
<accession>A0A4Q0VC41</accession>
<proteinExistence type="predicted"/>
<gene>
    <name evidence="2" type="ORF">DP130_09315</name>
    <name evidence="1" type="ORF">K234311028_23600</name>
</gene>
<evidence type="ECO:0000313" key="2">
    <source>
        <dbReference type="EMBL" id="RXI48280.1"/>
    </source>
</evidence>
<reference evidence="2 3" key="1">
    <citation type="submission" date="2018-06" db="EMBL/GenBank/DDBJ databases">
        <title>Genome conservation of Clostridium tetani.</title>
        <authorList>
            <person name="Bruggemann H."/>
            <person name="Popoff M.R."/>
        </authorList>
    </citation>
    <scope>NUCLEOTIDE SEQUENCE [LARGE SCALE GENOMIC DNA]</scope>
    <source>
        <strain evidence="2 3">2017.061</strain>
    </source>
</reference>
<evidence type="ECO:0000313" key="3">
    <source>
        <dbReference type="Proteomes" id="UP000290921"/>
    </source>
</evidence>
<name>A0A4Q0VC41_CLOTA</name>